<reference evidence="1" key="1">
    <citation type="submission" date="2021-01" db="EMBL/GenBank/DDBJ databases">
        <title>Complete genome sequence of Clostridiales bacterium R-7.</title>
        <authorList>
            <person name="Mahoney-Kurpe S.C."/>
            <person name="Palevich N."/>
            <person name="Koike S."/>
            <person name="Moon C.D."/>
            <person name="Attwood G.T."/>
        </authorList>
    </citation>
    <scope>NUCLEOTIDE SEQUENCE</scope>
    <source>
        <strain evidence="1">R-7</strain>
    </source>
</reference>
<accession>A0AC61N5Y3</accession>
<name>A0AC61N5Y3_9FIRM</name>
<protein>
    <submittedName>
        <fullName evidence="1">Ribosome-associated translation inhibitor RaiA</fullName>
    </submittedName>
</protein>
<sequence>MKLTIQARNMSVSPAITQRIEKKTETMGKYLWPETEMQVRMRKEKNDRRVVEITVPMGKNVILRSESSADDNLFLAIDKALAKMERQIRKHRTKLGKNLREEIPDVPEYIEEDSGEEEKERKVVKQKTFPVRPMSVEDAAIEMELLGHNFFAFVNIDTDRTNVLYLRKDGDLGLLEPEA</sequence>
<dbReference type="Proteomes" id="UP000682782">
    <property type="component" value="Chromosome"/>
</dbReference>
<keyword evidence="2" id="KW-1185">Reference proteome</keyword>
<dbReference type="EMBL" id="CP068393">
    <property type="protein sequence ID" value="QUC65861.1"/>
    <property type="molecule type" value="Genomic_DNA"/>
</dbReference>
<evidence type="ECO:0000313" key="2">
    <source>
        <dbReference type="Proteomes" id="UP000682782"/>
    </source>
</evidence>
<organism evidence="1 2">
    <name type="scientific">Aristaeella hokkaidonensis</name>
    <dbReference type="NCBI Taxonomy" id="3046382"/>
    <lineage>
        <taxon>Bacteria</taxon>
        <taxon>Bacillati</taxon>
        <taxon>Bacillota</taxon>
        <taxon>Clostridia</taxon>
        <taxon>Eubacteriales</taxon>
        <taxon>Aristaeellaceae</taxon>
        <taxon>Aristaeella</taxon>
    </lineage>
</organism>
<evidence type="ECO:0000313" key="1">
    <source>
        <dbReference type="EMBL" id="QUC65861.1"/>
    </source>
</evidence>
<gene>
    <name evidence="1" type="primary">raiA</name>
    <name evidence="1" type="ORF">JYE49_08190</name>
</gene>
<proteinExistence type="predicted"/>